<sequence length="79" mass="9111">VNAKGRIRRSTSVKIGRDDVLYCNKFAVFILKVTGNSYFCSLLGVSVIFEDAHLEPTIHWTHFLQKKKKKKKKKKNAQC</sequence>
<keyword evidence="2" id="KW-1185">Reference proteome</keyword>
<dbReference type="AlphaFoldDB" id="A0A087U5H5"/>
<organism evidence="1 2">
    <name type="scientific">Stegodyphus mimosarum</name>
    <name type="common">African social velvet spider</name>
    <dbReference type="NCBI Taxonomy" id="407821"/>
    <lineage>
        <taxon>Eukaryota</taxon>
        <taxon>Metazoa</taxon>
        <taxon>Ecdysozoa</taxon>
        <taxon>Arthropoda</taxon>
        <taxon>Chelicerata</taxon>
        <taxon>Arachnida</taxon>
        <taxon>Araneae</taxon>
        <taxon>Araneomorphae</taxon>
        <taxon>Entelegynae</taxon>
        <taxon>Eresoidea</taxon>
        <taxon>Eresidae</taxon>
        <taxon>Stegodyphus</taxon>
    </lineage>
</organism>
<evidence type="ECO:0000313" key="1">
    <source>
        <dbReference type="EMBL" id="KFM72614.1"/>
    </source>
</evidence>
<proteinExistence type="predicted"/>
<feature type="non-terminal residue" evidence="1">
    <location>
        <position position="1"/>
    </location>
</feature>
<dbReference type="Proteomes" id="UP000054359">
    <property type="component" value="Unassembled WGS sequence"/>
</dbReference>
<protein>
    <submittedName>
        <fullName evidence="1">Uncharacterized protein</fullName>
    </submittedName>
</protein>
<gene>
    <name evidence="1" type="ORF">X975_08174</name>
</gene>
<evidence type="ECO:0000313" key="2">
    <source>
        <dbReference type="Proteomes" id="UP000054359"/>
    </source>
</evidence>
<dbReference type="EMBL" id="KK118281">
    <property type="protein sequence ID" value="KFM72614.1"/>
    <property type="molecule type" value="Genomic_DNA"/>
</dbReference>
<accession>A0A087U5H5</accession>
<name>A0A087U5H5_STEMI</name>
<reference evidence="1 2" key="1">
    <citation type="submission" date="2013-11" db="EMBL/GenBank/DDBJ databases">
        <title>Genome sequencing of Stegodyphus mimosarum.</title>
        <authorList>
            <person name="Bechsgaard J."/>
        </authorList>
    </citation>
    <scope>NUCLEOTIDE SEQUENCE [LARGE SCALE GENOMIC DNA]</scope>
</reference>
<feature type="non-terminal residue" evidence="1">
    <location>
        <position position="79"/>
    </location>
</feature>